<keyword evidence="3 5" id="KW-0238">DNA-binding</keyword>
<feature type="DNA-binding region" description="H-T-H motif" evidence="5">
    <location>
        <begin position="31"/>
        <end position="50"/>
    </location>
</feature>
<dbReference type="AlphaFoldDB" id="A0A3N1D7R0"/>
<gene>
    <name evidence="7" type="ORF">EDD29_7196</name>
</gene>
<evidence type="ECO:0000256" key="3">
    <source>
        <dbReference type="ARBA" id="ARBA00023125"/>
    </source>
</evidence>
<evidence type="ECO:0000256" key="2">
    <source>
        <dbReference type="ARBA" id="ARBA00023015"/>
    </source>
</evidence>
<dbReference type="EMBL" id="RJKE01000001">
    <property type="protein sequence ID" value="ROO89499.1"/>
    <property type="molecule type" value="Genomic_DNA"/>
</dbReference>
<dbReference type="SUPFAM" id="SSF48498">
    <property type="entry name" value="Tetracyclin repressor-like, C-terminal domain"/>
    <property type="match status" value="1"/>
</dbReference>
<dbReference type="OrthoDB" id="329481at2"/>
<sequence length="215" mass="23151">MAEPVRAVLSRDAIVLAAVDLIERDGVEALSMRKVAARLGVAAMSLYHHVPNKAALVDAVVERLVADLDFADDPGADPRERARGMMRAFRKIARDRPRTANLVLTRTFESPATLRLYEHAMEIARAAGFAGGDAARIASAFLSYAIGSLLREARFDRAAKSGGQPGGDPFIRGAEGIDPGRYPNVTALLAEGHVYDPDAEFEVGLEMLLRGLPES</sequence>
<dbReference type="InterPro" id="IPR050109">
    <property type="entry name" value="HTH-type_TetR-like_transc_reg"/>
</dbReference>
<keyword evidence="4" id="KW-0804">Transcription</keyword>
<dbReference type="Pfam" id="PF02909">
    <property type="entry name" value="TetR_C_1"/>
    <property type="match status" value="1"/>
</dbReference>
<protein>
    <submittedName>
        <fullName evidence="7">TetR family transcriptional regulator</fullName>
    </submittedName>
</protein>
<evidence type="ECO:0000259" key="6">
    <source>
        <dbReference type="PROSITE" id="PS50977"/>
    </source>
</evidence>
<dbReference type="Proteomes" id="UP000272400">
    <property type="component" value="Unassembled WGS sequence"/>
</dbReference>
<evidence type="ECO:0000256" key="4">
    <source>
        <dbReference type="ARBA" id="ARBA00023163"/>
    </source>
</evidence>
<proteinExistence type="predicted"/>
<keyword evidence="8" id="KW-1185">Reference proteome</keyword>
<reference evidence="7 8" key="1">
    <citation type="submission" date="2018-11" db="EMBL/GenBank/DDBJ databases">
        <title>Sequencing the genomes of 1000 actinobacteria strains.</title>
        <authorList>
            <person name="Klenk H.-P."/>
        </authorList>
    </citation>
    <scope>NUCLEOTIDE SEQUENCE [LARGE SCALE GENOMIC DNA]</scope>
    <source>
        <strain evidence="7 8">DSM 44254</strain>
    </source>
</reference>
<accession>A0A3N1D7R0</accession>
<name>A0A3N1D7R0_9ACTN</name>
<evidence type="ECO:0000313" key="8">
    <source>
        <dbReference type="Proteomes" id="UP000272400"/>
    </source>
</evidence>
<comment type="caution">
    <text evidence="7">The sequence shown here is derived from an EMBL/GenBank/DDBJ whole genome shotgun (WGS) entry which is preliminary data.</text>
</comment>
<dbReference type="InterPro" id="IPR003012">
    <property type="entry name" value="Tet_transcr_reg_TetR"/>
</dbReference>
<evidence type="ECO:0000256" key="5">
    <source>
        <dbReference type="PROSITE-ProRule" id="PRU00335"/>
    </source>
</evidence>
<dbReference type="GO" id="GO:0000976">
    <property type="term" value="F:transcription cis-regulatory region binding"/>
    <property type="evidence" value="ECO:0007669"/>
    <property type="project" value="TreeGrafter"/>
</dbReference>
<dbReference type="Gene3D" id="1.10.357.10">
    <property type="entry name" value="Tetracycline Repressor, domain 2"/>
    <property type="match status" value="1"/>
</dbReference>
<evidence type="ECO:0000256" key="1">
    <source>
        <dbReference type="ARBA" id="ARBA00022491"/>
    </source>
</evidence>
<dbReference type="InterPro" id="IPR036271">
    <property type="entry name" value="Tet_transcr_reg_TetR-rel_C_sf"/>
</dbReference>
<dbReference type="InterPro" id="IPR009057">
    <property type="entry name" value="Homeodomain-like_sf"/>
</dbReference>
<dbReference type="InterPro" id="IPR001647">
    <property type="entry name" value="HTH_TetR"/>
</dbReference>
<dbReference type="PRINTS" id="PR00455">
    <property type="entry name" value="HTHTETR"/>
</dbReference>
<dbReference type="PROSITE" id="PS50977">
    <property type="entry name" value="HTH_TETR_2"/>
    <property type="match status" value="1"/>
</dbReference>
<dbReference type="GO" id="GO:0045892">
    <property type="term" value="P:negative regulation of DNA-templated transcription"/>
    <property type="evidence" value="ECO:0007669"/>
    <property type="project" value="InterPro"/>
</dbReference>
<keyword evidence="2" id="KW-0805">Transcription regulation</keyword>
<dbReference type="GO" id="GO:0046677">
    <property type="term" value="P:response to antibiotic"/>
    <property type="evidence" value="ECO:0007669"/>
    <property type="project" value="InterPro"/>
</dbReference>
<organism evidence="7 8">
    <name type="scientific">Actinocorallia herbida</name>
    <dbReference type="NCBI Taxonomy" id="58109"/>
    <lineage>
        <taxon>Bacteria</taxon>
        <taxon>Bacillati</taxon>
        <taxon>Actinomycetota</taxon>
        <taxon>Actinomycetes</taxon>
        <taxon>Streptosporangiales</taxon>
        <taxon>Thermomonosporaceae</taxon>
        <taxon>Actinocorallia</taxon>
    </lineage>
</organism>
<dbReference type="InterPro" id="IPR004111">
    <property type="entry name" value="Repressor_TetR_C"/>
</dbReference>
<dbReference type="PANTHER" id="PTHR30055">
    <property type="entry name" value="HTH-TYPE TRANSCRIPTIONAL REGULATOR RUTR"/>
    <property type="match status" value="1"/>
</dbReference>
<dbReference type="RefSeq" id="WP_123668586.1">
    <property type="nucleotide sequence ID" value="NZ_RJKE01000001.1"/>
</dbReference>
<dbReference type="PRINTS" id="PR00400">
    <property type="entry name" value="TETREPRESSOR"/>
</dbReference>
<dbReference type="GO" id="GO:0003700">
    <property type="term" value="F:DNA-binding transcription factor activity"/>
    <property type="evidence" value="ECO:0007669"/>
    <property type="project" value="TreeGrafter"/>
</dbReference>
<dbReference type="Pfam" id="PF00440">
    <property type="entry name" value="TetR_N"/>
    <property type="match status" value="1"/>
</dbReference>
<dbReference type="PANTHER" id="PTHR30055:SF151">
    <property type="entry name" value="TRANSCRIPTIONAL REGULATORY PROTEIN"/>
    <property type="match status" value="1"/>
</dbReference>
<feature type="domain" description="HTH tetR-type" evidence="6">
    <location>
        <begin position="8"/>
        <end position="68"/>
    </location>
</feature>
<dbReference type="SUPFAM" id="SSF46689">
    <property type="entry name" value="Homeodomain-like"/>
    <property type="match status" value="1"/>
</dbReference>
<keyword evidence="1" id="KW-0678">Repressor</keyword>
<evidence type="ECO:0000313" key="7">
    <source>
        <dbReference type="EMBL" id="ROO89499.1"/>
    </source>
</evidence>